<dbReference type="OrthoDB" id="7866319at2759"/>
<organism evidence="1 2">
    <name type="scientific">Drosophila ananassae</name>
    <name type="common">Fruit fly</name>
    <dbReference type="NCBI Taxonomy" id="7217"/>
    <lineage>
        <taxon>Eukaryota</taxon>
        <taxon>Metazoa</taxon>
        <taxon>Ecdysozoa</taxon>
        <taxon>Arthropoda</taxon>
        <taxon>Hexapoda</taxon>
        <taxon>Insecta</taxon>
        <taxon>Pterygota</taxon>
        <taxon>Neoptera</taxon>
        <taxon>Endopterygota</taxon>
        <taxon>Diptera</taxon>
        <taxon>Brachycera</taxon>
        <taxon>Muscomorpha</taxon>
        <taxon>Ephydroidea</taxon>
        <taxon>Drosophilidae</taxon>
        <taxon>Drosophila</taxon>
        <taxon>Sophophora</taxon>
    </lineage>
</organism>
<sequence>MDGWMAAFLGGQRSLSAFQPSSLPSFPPVSPANCVNGKATEAFANFAATATRIQQHRILHKCIYILYLSDGRALYCSYVLDGPAKWRSEPNKKESLKQNQQSSRSPFLNTLFGINSGSILAKNRLMWQYNYLAV</sequence>
<dbReference type="Proteomes" id="UP000007801">
    <property type="component" value="Unassembled WGS sequence"/>
</dbReference>
<dbReference type="AlphaFoldDB" id="A0A0P8Y4E3"/>
<dbReference type="EMBL" id="CH902619">
    <property type="protein sequence ID" value="KPU76471.1"/>
    <property type="molecule type" value="Genomic_DNA"/>
</dbReference>
<protein>
    <submittedName>
        <fullName evidence="1">Uncharacterized protein</fullName>
    </submittedName>
</protein>
<dbReference type="InParanoid" id="A0A0P8Y4E3"/>
<reference evidence="1 2" key="1">
    <citation type="journal article" date="2007" name="Nature">
        <title>Evolution of genes and genomes on the Drosophila phylogeny.</title>
        <authorList>
            <consortium name="Drosophila 12 Genomes Consortium"/>
            <person name="Clark A.G."/>
            <person name="Eisen M.B."/>
            <person name="Smith D.R."/>
            <person name="Bergman C.M."/>
            <person name="Oliver B."/>
            <person name="Markow T.A."/>
            <person name="Kaufman T.C."/>
            <person name="Kellis M."/>
            <person name="Gelbart W."/>
            <person name="Iyer V.N."/>
            <person name="Pollard D.A."/>
            <person name="Sackton T.B."/>
            <person name="Larracuente A.M."/>
            <person name="Singh N.D."/>
            <person name="Abad J.P."/>
            <person name="Abt D.N."/>
            <person name="Adryan B."/>
            <person name="Aguade M."/>
            <person name="Akashi H."/>
            <person name="Anderson W.W."/>
            <person name="Aquadro C.F."/>
            <person name="Ardell D.H."/>
            <person name="Arguello R."/>
            <person name="Artieri C.G."/>
            <person name="Barbash D.A."/>
            <person name="Barker D."/>
            <person name="Barsanti P."/>
            <person name="Batterham P."/>
            <person name="Batzoglou S."/>
            <person name="Begun D."/>
            <person name="Bhutkar A."/>
            <person name="Blanco E."/>
            <person name="Bosak S.A."/>
            <person name="Bradley R.K."/>
            <person name="Brand A.D."/>
            <person name="Brent M.R."/>
            <person name="Brooks A.N."/>
            <person name="Brown R.H."/>
            <person name="Butlin R.K."/>
            <person name="Caggese C."/>
            <person name="Calvi B.R."/>
            <person name="Bernardo de Carvalho A."/>
            <person name="Caspi A."/>
            <person name="Castrezana S."/>
            <person name="Celniker S.E."/>
            <person name="Chang J.L."/>
            <person name="Chapple C."/>
            <person name="Chatterji S."/>
            <person name="Chinwalla A."/>
            <person name="Civetta A."/>
            <person name="Clifton S.W."/>
            <person name="Comeron J.M."/>
            <person name="Costello J.C."/>
            <person name="Coyne J.A."/>
            <person name="Daub J."/>
            <person name="David R.G."/>
            <person name="Delcher A.L."/>
            <person name="Delehaunty K."/>
            <person name="Do C.B."/>
            <person name="Ebling H."/>
            <person name="Edwards K."/>
            <person name="Eickbush T."/>
            <person name="Evans J.D."/>
            <person name="Filipski A."/>
            <person name="Findeiss S."/>
            <person name="Freyhult E."/>
            <person name="Fulton L."/>
            <person name="Fulton R."/>
            <person name="Garcia A.C."/>
            <person name="Gardiner A."/>
            <person name="Garfield D.A."/>
            <person name="Garvin B.E."/>
            <person name="Gibson G."/>
            <person name="Gilbert D."/>
            <person name="Gnerre S."/>
            <person name="Godfrey J."/>
            <person name="Good R."/>
            <person name="Gotea V."/>
            <person name="Gravely B."/>
            <person name="Greenberg A.J."/>
            <person name="Griffiths-Jones S."/>
            <person name="Gross S."/>
            <person name="Guigo R."/>
            <person name="Gustafson E.A."/>
            <person name="Haerty W."/>
            <person name="Hahn M.W."/>
            <person name="Halligan D.L."/>
            <person name="Halpern A.L."/>
            <person name="Halter G.M."/>
            <person name="Han M.V."/>
            <person name="Heger A."/>
            <person name="Hillier L."/>
            <person name="Hinrichs A.S."/>
            <person name="Holmes I."/>
            <person name="Hoskins R.A."/>
            <person name="Hubisz M.J."/>
            <person name="Hultmark D."/>
            <person name="Huntley M.A."/>
            <person name="Jaffe D.B."/>
            <person name="Jagadeeshan S."/>
            <person name="Jeck W.R."/>
            <person name="Johnson J."/>
            <person name="Jones C.D."/>
            <person name="Jordan W.C."/>
            <person name="Karpen G.H."/>
            <person name="Kataoka E."/>
            <person name="Keightley P.D."/>
            <person name="Kheradpour P."/>
            <person name="Kirkness E.F."/>
            <person name="Koerich L.B."/>
            <person name="Kristiansen K."/>
            <person name="Kudrna D."/>
            <person name="Kulathinal R.J."/>
            <person name="Kumar S."/>
            <person name="Kwok R."/>
            <person name="Lander E."/>
            <person name="Langley C.H."/>
            <person name="Lapoint R."/>
            <person name="Lazzaro B.P."/>
            <person name="Lee S.J."/>
            <person name="Levesque L."/>
            <person name="Li R."/>
            <person name="Lin C.F."/>
            <person name="Lin M.F."/>
            <person name="Lindblad-Toh K."/>
            <person name="Llopart A."/>
            <person name="Long M."/>
            <person name="Low L."/>
            <person name="Lozovsky E."/>
            <person name="Lu J."/>
            <person name="Luo M."/>
            <person name="Machado C.A."/>
            <person name="Makalowski W."/>
            <person name="Marzo M."/>
            <person name="Matsuda M."/>
            <person name="Matzkin L."/>
            <person name="McAllister B."/>
            <person name="McBride C.S."/>
            <person name="McKernan B."/>
            <person name="McKernan K."/>
            <person name="Mendez-Lago M."/>
            <person name="Minx P."/>
            <person name="Mollenhauer M.U."/>
            <person name="Montooth K."/>
            <person name="Mount S.M."/>
            <person name="Mu X."/>
            <person name="Myers E."/>
            <person name="Negre B."/>
            <person name="Newfeld S."/>
            <person name="Nielsen R."/>
            <person name="Noor M.A."/>
            <person name="O'Grady P."/>
            <person name="Pachter L."/>
            <person name="Papaceit M."/>
            <person name="Parisi M.J."/>
            <person name="Parisi M."/>
            <person name="Parts L."/>
            <person name="Pedersen J.S."/>
            <person name="Pesole G."/>
            <person name="Phillippy A.M."/>
            <person name="Ponting C.P."/>
            <person name="Pop M."/>
            <person name="Porcelli D."/>
            <person name="Powell J.R."/>
            <person name="Prohaska S."/>
            <person name="Pruitt K."/>
            <person name="Puig M."/>
            <person name="Quesneville H."/>
            <person name="Ram K.R."/>
            <person name="Rand D."/>
            <person name="Rasmussen M.D."/>
            <person name="Reed L.K."/>
            <person name="Reenan R."/>
            <person name="Reily A."/>
            <person name="Remington K.A."/>
            <person name="Rieger T.T."/>
            <person name="Ritchie M.G."/>
            <person name="Robin C."/>
            <person name="Rogers Y.H."/>
            <person name="Rohde C."/>
            <person name="Rozas J."/>
            <person name="Rubenfield M.J."/>
            <person name="Ruiz A."/>
            <person name="Russo S."/>
            <person name="Salzberg S.L."/>
            <person name="Sanchez-Gracia A."/>
            <person name="Saranga D.J."/>
            <person name="Sato H."/>
            <person name="Schaeffer S.W."/>
            <person name="Schatz M.C."/>
            <person name="Schlenke T."/>
            <person name="Schwartz R."/>
            <person name="Segarra C."/>
            <person name="Singh R.S."/>
            <person name="Sirot L."/>
            <person name="Sirota M."/>
            <person name="Sisneros N.B."/>
            <person name="Smith C.D."/>
            <person name="Smith T.F."/>
            <person name="Spieth J."/>
            <person name="Stage D.E."/>
            <person name="Stark A."/>
            <person name="Stephan W."/>
            <person name="Strausberg R.L."/>
            <person name="Strempel S."/>
            <person name="Sturgill D."/>
            <person name="Sutton G."/>
            <person name="Sutton G.G."/>
            <person name="Tao W."/>
            <person name="Teichmann S."/>
            <person name="Tobari Y.N."/>
            <person name="Tomimura Y."/>
            <person name="Tsolas J.M."/>
            <person name="Valente V.L."/>
            <person name="Venter E."/>
            <person name="Venter J.C."/>
            <person name="Vicario S."/>
            <person name="Vieira F.G."/>
            <person name="Vilella A.J."/>
            <person name="Villasante A."/>
            <person name="Walenz B."/>
            <person name="Wang J."/>
            <person name="Wasserman M."/>
            <person name="Watts T."/>
            <person name="Wilson D."/>
            <person name="Wilson R.K."/>
            <person name="Wing R.A."/>
            <person name="Wolfner M.F."/>
            <person name="Wong A."/>
            <person name="Wong G.K."/>
            <person name="Wu C.I."/>
            <person name="Wu G."/>
            <person name="Yamamoto D."/>
            <person name="Yang H.P."/>
            <person name="Yang S.P."/>
            <person name="Yorke J.A."/>
            <person name="Yoshida K."/>
            <person name="Zdobnov E."/>
            <person name="Zhang P."/>
            <person name="Zhang Y."/>
            <person name="Zimin A.V."/>
            <person name="Baldwin J."/>
            <person name="Abdouelleil A."/>
            <person name="Abdulkadir J."/>
            <person name="Abebe A."/>
            <person name="Abera B."/>
            <person name="Abreu J."/>
            <person name="Acer S.C."/>
            <person name="Aftuck L."/>
            <person name="Alexander A."/>
            <person name="An P."/>
            <person name="Anderson E."/>
            <person name="Anderson S."/>
            <person name="Arachi H."/>
            <person name="Azer M."/>
            <person name="Bachantsang P."/>
            <person name="Barry A."/>
            <person name="Bayul T."/>
            <person name="Berlin A."/>
            <person name="Bessette D."/>
            <person name="Bloom T."/>
            <person name="Blye J."/>
            <person name="Boguslavskiy L."/>
            <person name="Bonnet C."/>
            <person name="Boukhgalter B."/>
            <person name="Bourzgui I."/>
            <person name="Brown A."/>
            <person name="Cahill P."/>
            <person name="Channer S."/>
            <person name="Cheshatsang Y."/>
            <person name="Chuda L."/>
            <person name="Citroen M."/>
            <person name="Collymore A."/>
            <person name="Cooke P."/>
            <person name="Costello M."/>
            <person name="D'Aco K."/>
            <person name="Daza R."/>
            <person name="De Haan G."/>
            <person name="DeGray S."/>
            <person name="DeMaso C."/>
            <person name="Dhargay N."/>
            <person name="Dooley K."/>
            <person name="Dooley E."/>
            <person name="Doricent M."/>
            <person name="Dorje P."/>
            <person name="Dorjee K."/>
            <person name="Dupes A."/>
            <person name="Elong R."/>
            <person name="Falk J."/>
            <person name="Farina A."/>
            <person name="Faro S."/>
            <person name="Ferguson D."/>
            <person name="Fisher S."/>
            <person name="Foley C.D."/>
            <person name="Franke A."/>
            <person name="Friedrich D."/>
            <person name="Gadbois L."/>
            <person name="Gearin G."/>
            <person name="Gearin C.R."/>
            <person name="Giannoukos G."/>
            <person name="Goode T."/>
            <person name="Graham J."/>
            <person name="Grandbois E."/>
            <person name="Grewal S."/>
            <person name="Gyaltsen K."/>
            <person name="Hafez N."/>
            <person name="Hagos B."/>
            <person name="Hall J."/>
            <person name="Henson C."/>
            <person name="Hollinger A."/>
            <person name="Honan T."/>
            <person name="Huard M.D."/>
            <person name="Hughes L."/>
            <person name="Hurhula B."/>
            <person name="Husby M.E."/>
            <person name="Kamat A."/>
            <person name="Kanga B."/>
            <person name="Kashin S."/>
            <person name="Khazanovich D."/>
            <person name="Kisner P."/>
            <person name="Lance K."/>
            <person name="Lara M."/>
            <person name="Lee W."/>
            <person name="Lennon N."/>
            <person name="Letendre F."/>
            <person name="LeVine R."/>
            <person name="Lipovsky A."/>
            <person name="Liu X."/>
            <person name="Liu J."/>
            <person name="Liu S."/>
            <person name="Lokyitsang T."/>
            <person name="Lokyitsang Y."/>
            <person name="Lubonja R."/>
            <person name="Lui A."/>
            <person name="MacDonald P."/>
            <person name="Magnisalis V."/>
            <person name="Maru K."/>
            <person name="Matthews C."/>
            <person name="McCusker W."/>
            <person name="McDonough S."/>
            <person name="Mehta T."/>
            <person name="Meldrim J."/>
            <person name="Meneus L."/>
            <person name="Mihai O."/>
            <person name="Mihalev A."/>
            <person name="Mihova T."/>
            <person name="Mittelman R."/>
            <person name="Mlenga V."/>
            <person name="Montmayeur A."/>
            <person name="Mulrain L."/>
            <person name="Navidi A."/>
            <person name="Naylor J."/>
            <person name="Negash T."/>
            <person name="Nguyen T."/>
            <person name="Nguyen N."/>
            <person name="Nicol R."/>
            <person name="Norbu C."/>
            <person name="Norbu N."/>
            <person name="Novod N."/>
            <person name="O'Neill B."/>
            <person name="Osman S."/>
            <person name="Markiewicz E."/>
            <person name="Oyono O.L."/>
            <person name="Patti C."/>
            <person name="Phunkhang P."/>
            <person name="Pierre F."/>
            <person name="Priest M."/>
            <person name="Raghuraman S."/>
            <person name="Rege F."/>
            <person name="Reyes R."/>
            <person name="Rise C."/>
            <person name="Rogov P."/>
            <person name="Ross K."/>
            <person name="Ryan E."/>
            <person name="Settipalli S."/>
            <person name="Shea T."/>
            <person name="Sherpa N."/>
            <person name="Shi L."/>
            <person name="Shih D."/>
            <person name="Sparrow T."/>
            <person name="Spaulding J."/>
            <person name="Stalker J."/>
            <person name="Stange-Thomann N."/>
            <person name="Stavropoulos S."/>
            <person name="Stone C."/>
            <person name="Strader C."/>
            <person name="Tesfaye S."/>
            <person name="Thomson T."/>
            <person name="Thoulutsang Y."/>
            <person name="Thoulutsang D."/>
            <person name="Topham K."/>
            <person name="Topping I."/>
            <person name="Tsamla T."/>
            <person name="Vassiliev H."/>
            <person name="Vo A."/>
            <person name="Wangchuk T."/>
            <person name="Wangdi T."/>
            <person name="Weiand M."/>
            <person name="Wilkinson J."/>
            <person name="Wilson A."/>
            <person name="Yadav S."/>
            <person name="Young G."/>
            <person name="Yu Q."/>
            <person name="Zembek L."/>
            <person name="Zhong D."/>
            <person name="Zimmer A."/>
            <person name="Zwirko Z."/>
            <person name="Jaffe D.B."/>
            <person name="Alvarez P."/>
            <person name="Brockman W."/>
            <person name="Butler J."/>
            <person name="Chin C."/>
            <person name="Gnerre S."/>
            <person name="Grabherr M."/>
            <person name="Kleber M."/>
            <person name="Mauceli E."/>
            <person name="MacCallum I."/>
        </authorList>
    </citation>
    <scope>NUCLEOTIDE SEQUENCE [LARGE SCALE GENOMIC DNA]</scope>
    <source>
        <strain evidence="2">Tucson 14024-0371.13</strain>
    </source>
</reference>
<name>A0A0P8Y4E3_DROAN</name>
<keyword evidence="2" id="KW-1185">Reference proteome</keyword>
<gene>
    <name evidence="1" type="primary">Dana\GF27901</name>
    <name evidence="1" type="ORF">GF27901</name>
</gene>
<evidence type="ECO:0000313" key="2">
    <source>
        <dbReference type="Proteomes" id="UP000007801"/>
    </source>
</evidence>
<proteinExistence type="predicted"/>
<evidence type="ECO:0000313" key="1">
    <source>
        <dbReference type="EMBL" id="KPU76471.1"/>
    </source>
</evidence>
<dbReference type="KEGG" id="dan:26515310"/>
<accession>A0A0P8Y4E3</accession>
<dbReference type="GeneID" id="26515310"/>